<dbReference type="SUPFAM" id="SSF57850">
    <property type="entry name" value="RING/U-box"/>
    <property type="match status" value="1"/>
</dbReference>
<dbReference type="OMA" id="WIQREKW"/>
<reference evidence="13" key="3">
    <citation type="submission" date="2021-02" db="UniProtKB">
        <authorList>
            <consortium name="EnsemblMetazoa"/>
        </authorList>
    </citation>
    <scope>IDENTIFICATION</scope>
    <source>
        <strain evidence="13">USDA</strain>
    </source>
</reference>
<keyword evidence="6" id="KW-0862">Zinc</keyword>
<dbReference type="GeneID" id="8230134"/>
<accession>E0VT90</accession>
<dbReference type="InParanoid" id="E0VT90"/>
<feature type="repeat" description="CHCR" evidence="8">
    <location>
        <begin position="571"/>
        <end position="727"/>
    </location>
</feature>
<dbReference type="PROSITE" id="PS50236">
    <property type="entry name" value="CHCR"/>
    <property type="match status" value="1"/>
</dbReference>
<keyword evidence="5" id="KW-0863">Zinc-finger</keyword>
<dbReference type="InterPro" id="IPR007810">
    <property type="entry name" value="Pep3/Vps18_beta-prop"/>
</dbReference>
<evidence type="ECO:0000313" key="12">
    <source>
        <dbReference type="EMBL" id="EEB16596.1"/>
    </source>
</evidence>
<dbReference type="GO" id="GO:0048284">
    <property type="term" value="P:organelle fusion"/>
    <property type="evidence" value="ECO:0007669"/>
    <property type="project" value="TreeGrafter"/>
</dbReference>
<feature type="domain" description="Pep3/Vps18 beta-propeller" evidence="10">
    <location>
        <begin position="134"/>
        <end position="344"/>
    </location>
</feature>
<dbReference type="STRING" id="121224.E0VT90"/>
<evidence type="ECO:0000256" key="5">
    <source>
        <dbReference type="ARBA" id="ARBA00022771"/>
    </source>
</evidence>
<dbReference type="PANTHER" id="PTHR23323">
    <property type="entry name" value="VACUOLAR PROTEIN SORTING-ASSOCIATED PROTEIN"/>
    <property type="match status" value="1"/>
</dbReference>
<evidence type="ECO:0000256" key="8">
    <source>
        <dbReference type="PROSITE-ProRule" id="PRU01006"/>
    </source>
</evidence>
<evidence type="ECO:0000256" key="6">
    <source>
        <dbReference type="ARBA" id="ARBA00022833"/>
    </source>
</evidence>
<reference evidence="12" key="1">
    <citation type="submission" date="2007-04" db="EMBL/GenBank/DDBJ databases">
        <title>Annotation of Pediculus humanus corporis strain USDA.</title>
        <authorList>
            <person name="Kirkness E."/>
            <person name="Hannick L."/>
            <person name="Hass B."/>
            <person name="Bruggner R."/>
            <person name="Lawson D."/>
            <person name="Bidwell S."/>
            <person name="Joardar V."/>
            <person name="Caler E."/>
            <person name="Walenz B."/>
            <person name="Inman J."/>
            <person name="Schobel S."/>
            <person name="Galinsky K."/>
            <person name="Amedeo P."/>
            <person name="Strausberg R."/>
        </authorList>
    </citation>
    <scope>NUCLEOTIDE SEQUENCE</scope>
    <source>
        <strain evidence="12">USDA</strain>
    </source>
</reference>
<dbReference type="eggNOG" id="KOG2034">
    <property type="taxonomic scope" value="Eukaryota"/>
</dbReference>
<dbReference type="Proteomes" id="UP000009046">
    <property type="component" value="Unassembled WGS sequence"/>
</dbReference>
<dbReference type="CTD" id="8230134"/>
<dbReference type="VEuPathDB" id="VectorBase:PHUM429310"/>
<evidence type="ECO:0000256" key="3">
    <source>
        <dbReference type="ARBA" id="ARBA00017338"/>
    </source>
</evidence>
<name>E0VT90_PEDHC</name>
<keyword evidence="14" id="KW-1185">Reference proteome</keyword>
<dbReference type="EMBL" id="DS235760">
    <property type="protein sequence ID" value="EEB16596.1"/>
    <property type="molecule type" value="Genomic_DNA"/>
</dbReference>
<organism>
    <name type="scientific">Pediculus humanus subsp. corporis</name>
    <name type="common">Body louse</name>
    <dbReference type="NCBI Taxonomy" id="121224"/>
    <lineage>
        <taxon>Eukaryota</taxon>
        <taxon>Metazoa</taxon>
        <taxon>Ecdysozoa</taxon>
        <taxon>Arthropoda</taxon>
        <taxon>Hexapoda</taxon>
        <taxon>Insecta</taxon>
        <taxon>Pterygota</taxon>
        <taxon>Neoptera</taxon>
        <taxon>Paraneoptera</taxon>
        <taxon>Psocodea</taxon>
        <taxon>Troctomorpha</taxon>
        <taxon>Phthiraptera</taxon>
        <taxon>Anoplura</taxon>
        <taxon>Pediculidae</taxon>
        <taxon>Pediculus</taxon>
    </lineage>
</organism>
<evidence type="ECO:0000256" key="9">
    <source>
        <dbReference type="SAM" id="Coils"/>
    </source>
</evidence>
<keyword evidence="9" id="KW-0175">Coiled coil</keyword>
<dbReference type="Gene3D" id="3.30.40.10">
    <property type="entry name" value="Zinc/RING finger domain, C3HC4 (zinc finger)"/>
    <property type="match status" value="1"/>
</dbReference>
<dbReference type="GO" id="GO:0008270">
    <property type="term" value="F:zinc ion binding"/>
    <property type="evidence" value="ECO:0007669"/>
    <property type="project" value="UniProtKB-KW"/>
</dbReference>
<dbReference type="OrthoDB" id="1845386at2759"/>
<dbReference type="InterPro" id="IPR013083">
    <property type="entry name" value="Znf_RING/FYVE/PHD"/>
</dbReference>
<dbReference type="GO" id="GO:0007032">
    <property type="term" value="P:endosome organization"/>
    <property type="evidence" value="ECO:0007669"/>
    <property type="project" value="TreeGrafter"/>
</dbReference>
<proteinExistence type="inferred from homology"/>
<evidence type="ECO:0000256" key="7">
    <source>
        <dbReference type="ARBA" id="ARBA00023136"/>
    </source>
</evidence>
<dbReference type="PANTHER" id="PTHR23323:SF26">
    <property type="entry name" value="VACUOLAR PROTEIN SORTING-ASSOCIATED PROTEIN 18 HOMOLOG"/>
    <property type="match status" value="1"/>
</dbReference>
<dbReference type="Pfam" id="PF05131">
    <property type="entry name" value="Pep3_Vps18"/>
    <property type="match status" value="1"/>
</dbReference>
<dbReference type="GO" id="GO:0030674">
    <property type="term" value="F:protein-macromolecule adaptor activity"/>
    <property type="evidence" value="ECO:0007669"/>
    <property type="project" value="TreeGrafter"/>
</dbReference>
<dbReference type="GO" id="GO:0031902">
    <property type="term" value="C:late endosome membrane"/>
    <property type="evidence" value="ECO:0007669"/>
    <property type="project" value="UniProtKB-SubCell"/>
</dbReference>
<feature type="coiled-coil region" evidence="9">
    <location>
        <begin position="757"/>
        <end position="791"/>
    </location>
</feature>
<dbReference type="GO" id="GO:0030897">
    <property type="term" value="C:HOPS complex"/>
    <property type="evidence" value="ECO:0007669"/>
    <property type="project" value="TreeGrafter"/>
</dbReference>
<gene>
    <name evidence="13" type="primary">8230134</name>
    <name evidence="12" type="ORF">Phum_PHUM429310</name>
</gene>
<dbReference type="GO" id="GO:0006904">
    <property type="term" value="P:vesicle docking involved in exocytosis"/>
    <property type="evidence" value="ECO:0007669"/>
    <property type="project" value="TreeGrafter"/>
</dbReference>
<dbReference type="FunCoup" id="E0VT90">
    <property type="interactions" value="2139"/>
</dbReference>
<dbReference type="Pfam" id="PF26148">
    <property type="entry name" value="VPS18_RING_C"/>
    <property type="match status" value="1"/>
</dbReference>
<evidence type="ECO:0000256" key="4">
    <source>
        <dbReference type="ARBA" id="ARBA00022723"/>
    </source>
</evidence>
<evidence type="ECO:0000259" key="11">
    <source>
        <dbReference type="Pfam" id="PF26148"/>
    </source>
</evidence>
<evidence type="ECO:0000313" key="14">
    <source>
        <dbReference type="Proteomes" id="UP000009046"/>
    </source>
</evidence>
<evidence type="ECO:0000256" key="2">
    <source>
        <dbReference type="ARBA" id="ARBA00010454"/>
    </source>
</evidence>
<comment type="subcellular location">
    <subcellularLocation>
        <location evidence="1">Late endosome membrane</location>
        <topology evidence="1">Peripheral membrane protein</topology>
        <orientation evidence="1">Cytoplasmic side</orientation>
    </subcellularLocation>
</comment>
<dbReference type="GO" id="GO:0006886">
    <property type="term" value="P:intracellular protein transport"/>
    <property type="evidence" value="ECO:0007669"/>
    <property type="project" value="UniProtKB-UniRule"/>
</dbReference>
<evidence type="ECO:0000256" key="1">
    <source>
        <dbReference type="ARBA" id="ARBA00004492"/>
    </source>
</evidence>
<keyword evidence="7" id="KW-0472">Membrane</keyword>
<dbReference type="HOGENOM" id="CLU_003488_1_0_1"/>
<dbReference type="AlphaFoldDB" id="E0VT90"/>
<dbReference type="InterPro" id="IPR000547">
    <property type="entry name" value="Clathrin_H-chain/VPS_repeat"/>
</dbReference>
<evidence type="ECO:0000313" key="13">
    <source>
        <dbReference type="EnsemblMetazoa" id="PHUM429310-PA"/>
    </source>
</evidence>
<keyword evidence="4" id="KW-0479">Metal-binding</keyword>
<sequence>MFQRIYRPELRFYSVMANILDQYEEAYQKFTVSKNVPKHGFIDMKLEDDTPIFSKKRVNFSPPDTISHMAVGSDIIIIAMNNGILLRINLRNPDNPEEIDLSKYSNMKLTNVFLDPTGQHTLLSLESKMYDVPSEMLYLSKSNSKLKHVFDIGKGIDTPITGLHIYRIPGKDKYFILVTTATKLYQFKGTTTDDKPVLQQVFKTYLNMPEKFETVPCGSTIASKLDVYYNNIKEAPKRFAWLTANGIYYSNIDPNSDEDIKLENCDLLKFNQDNDSIPKSFVLTEFHILLLYSDHVTAYSLLNQQVVFEDYYIESYGQLGNINREPCKGTIWLFTEKNVFNYKIIQEDRNVWQIYADRGEFELAKFFCKGNPVYLDQVTLKQAESLFQEKEYEKSAEHYSNIMSVSFEEIALKFLQISEINSLKIFLNSKLKNLKQDDKTQITMVVVWLIELYLSQLGTLREKNKENTDEYNDVQKEFDEFMTVPEVVECVKNNKGTVYDLMATHGDGRNLIQLTISNQDFEKVIRHHIYKDNYEEALQVLKKACLTRKDLLYHFAPTLIQVIPKELVALLIQQGKNLNLSKLLPALLMCNEDSWASLEAIEYLEFAIYKLQCTDQAFHNYLLSLYAKFKPQKLKQYLAAQGQDASAVNYDIHYALRLCQDRGLTEACVQLSALLGLWESAVDLALTVSVELAIKTANLHQSDPELLKRLWLKIAECVIKDKDDIKFAMEFLRKSEILKIEDILPFFSDFVTIDDFKEAICTSLKEYNQHIQDLKEEMNEATKSAEIILQKVSAFKHRYSVIKASDICSLCELQLLFRPFYIFPCGHYFHSDCLITELLPLLPTEPKNKLLDLQKQLNQLSSGQQMDNISINSVAATRDVVKANIDNIVASDCYFCGDYMVDSIDKPFISEADYGRVMKEWE</sequence>
<dbReference type="InterPro" id="IPR058919">
    <property type="entry name" value="Pep3/Vps18_RING_C"/>
</dbReference>
<dbReference type="KEGG" id="phu:Phum_PHUM429310"/>
<evidence type="ECO:0000259" key="10">
    <source>
        <dbReference type="Pfam" id="PF05131"/>
    </source>
</evidence>
<protein>
    <recommendedName>
        <fullName evidence="3">Vacuolar protein sorting-associated protein 18 homolog</fullName>
    </recommendedName>
</protein>
<dbReference type="RefSeq" id="XP_002429334.1">
    <property type="nucleotide sequence ID" value="XM_002429289.1"/>
</dbReference>
<reference evidence="12" key="2">
    <citation type="submission" date="2007-04" db="EMBL/GenBank/DDBJ databases">
        <title>The genome of the human body louse.</title>
        <authorList>
            <consortium name="The Human Body Louse Genome Consortium"/>
            <person name="Kirkness E."/>
            <person name="Walenz B."/>
            <person name="Hass B."/>
            <person name="Bruggner R."/>
            <person name="Strausberg R."/>
        </authorList>
    </citation>
    <scope>NUCLEOTIDE SEQUENCE</scope>
    <source>
        <strain evidence="12">USDA</strain>
    </source>
</reference>
<dbReference type="GO" id="GO:0007040">
    <property type="term" value="P:lysosome organization"/>
    <property type="evidence" value="ECO:0007669"/>
    <property type="project" value="TreeGrafter"/>
</dbReference>
<dbReference type="EnsemblMetazoa" id="PHUM429310-RA">
    <property type="protein sequence ID" value="PHUM429310-PA"/>
    <property type="gene ID" value="PHUM429310"/>
</dbReference>
<comment type="similarity">
    <text evidence="2">Belongs to the VPS18 family.</text>
</comment>
<dbReference type="EMBL" id="AAZO01005244">
    <property type="status" value="NOT_ANNOTATED_CDS"/>
    <property type="molecule type" value="Genomic_DNA"/>
</dbReference>
<feature type="domain" description="Pep3/Vps18 RING C-terminal" evidence="11">
    <location>
        <begin position="806"/>
        <end position="901"/>
    </location>
</feature>
<dbReference type="GO" id="GO:0008333">
    <property type="term" value="P:endosome to lysosome transport"/>
    <property type="evidence" value="ECO:0007669"/>
    <property type="project" value="TreeGrafter"/>
</dbReference>